<protein>
    <submittedName>
        <fullName evidence="1">Uncharacterized protein</fullName>
    </submittedName>
</protein>
<organism evidence="1 2">
    <name type="scientific">Winogradskyella immobilis</name>
    <dbReference type="NCBI Taxonomy" id="2816852"/>
    <lineage>
        <taxon>Bacteria</taxon>
        <taxon>Pseudomonadati</taxon>
        <taxon>Bacteroidota</taxon>
        <taxon>Flavobacteriia</taxon>
        <taxon>Flavobacteriales</taxon>
        <taxon>Flavobacteriaceae</taxon>
        <taxon>Winogradskyella</taxon>
    </lineage>
</organism>
<gene>
    <name evidence="1" type="ORF">J1C55_05110</name>
</gene>
<accession>A0ABS8ELR3</accession>
<reference evidence="2" key="2">
    <citation type="submission" date="2023-07" db="EMBL/GenBank/DDBJ databases">
        <title>Genome of Winogradskyella sp. E313.</title>
        <authorList>
            <person name="Zhou Y."/>
        </authorList>
    </citation>
    <scope>NUCLEOTIDE SEQUENCE [LARGE SCALE GENOMIC DNA]</scope>
    <source>
        <strain evidence="2">E313</strain>
    </source>
</reference>
<dbReference type="Proteomes" id="UP000778797">
    <property type="component" value="Unassembled WGS sequence"/>
</dbReference>
<name>A0ABS8ELR3_9FLAO</name>
<sequence length="227" mass="26047">MRSLYLGLICLFLVSACKSEKSETPITEEVKELTIAEKIANAHGFKNWDDVSEIKFTFKVDRDTIKGNGRVWTWKPKINIVSLSTDTRNITYNQNEIDSTNRRTDQAFINDKFWLLVPFQLVWDNTATISNPVKAEAPISKTQMDMITITYAQEGGYTPGDAYDIFYGEDYLIKEWAFRRGNGETIDIANTFENYQDFNGIKIAIDHKRNNGKWNLNFGDVSVSIDN</sequence>
<reference evidence="2" key="1">
    <citation type="submission" date="2021-03" db="EMBL/GenBank/DDBJ databases">
        <title>Genome of Cognatishimia sp. F0-27.</title>
        <authorList>
            <person name="Ping X."/>
        </authorList>
    </citation>
    <scope>NUCLEOTIDE SEQUENCE [LARGE SCALE GENOMIC DNA]</scope>
    <source>
        <strain evidence="2">E313</strain>
    </source>
</reference>
<evidence type="ECO:0000313" key="2">
    <source>
        <dbReference type="Proteomes" id="UP000778797"/>
    </source>
</evidence>
<keyword evidence="2" id="KW-1185">Reference proteome</keyword>
<dbReference type="PROSITE" id="PS51257">
    <property type="entry name" value="PROKAR_LIPOPROTEIN"/>
    <property type="match status" value="1"/>
</dbReference>
<dbReference type="EMBL" id="JAFMPT010000005">
    <property type="protein sequence ID" value="MCC1483962.1"/>
    <property type="molecule type" value="Genomic_DNA"/>
</dbReference>
<dbReference type="RefSeq" id="WP_227476412.1">
    <property type="nucleotide sequence ID" value="NZ_JAFMPT010000005.1"/>
</dbReference>
<comment type="caution">
    <text evidence="1">The sequence shown here is derived from an EMBL/GenBank/DDBJ whole genome shotgun (WGS) entry which is preliminary data.</text>
</comment>
<proteinExistence type="predicted"/>
<evidence type="ECO:0000313" key="1">
    <source>
        <dbReference type="EMBL" id="MCC1483962.1"/>
    </source>
</evidence>